<gene>
    <name evidence="10" type="primary">ddl</name>
    <name evidence="15" type="ORF">HLA99_05630</name>
</gene>
<dbReference type="PANTHER" id="PTHR23132">
    <property type="entry name" value="D-ALANINE--D-ALANINE LIGASE"/>
    <property type="match status" value="1"/>
</dbReference>
<dbReference type="EMBL" id="JABEMB010000005">
    <property type="protein sequence ID" value="NNH03328.1"/>
    <property type="molecule type" value="Genomic_DNA"/>
</dbReference>
<keyword evidence="12" id="KW-0479">Metal-binding</keyword>
<evidence type="ECO:0000256" key="6">
    <source>
        <dbReference type="ARBA" id="ARBA00022840"/>
    </source>
</evidence>
<dbReference type="GO" id="GO:0005737">
    <property type="term" value="C:cytoplasm"/>
    <property type="evidence" value="ECO:0007669"/>
    <property type="project" value="UniProtKB-SubCell"/>
</dbReference>
<reference evidence="15 16" key="1">
    <citation type="submission" date="2020-05" db="EMBL/GenBank/DDBJ databases">
        <title>MicrobeNet Type strains.</title>
        <authorList>
            <person name="Nicholson A.C."/>
        </authorList>
    </citation>
    <scope>NUCLEOTIDE SEQUENCE [LARGE SCALE GENOMIC DNA]</scope>
    <source>
        <strain evidence="15 16">JCM 14282</strain>
    </source>
</reference>
<keyword evidence="3 10" id="KW-0963">Cytoplasm</keyword>
<keyword evidence="12" id="KW-0460">Magnesium</keyword>
<keyword evidence="9 10" id="KW-0961">Cell wall biogenesis/degradation</keyword>
<keyword evidence="5 13" id="KW-0547">Nucleotide-binding</keyword>
<evidence type="ECO:0000256" key="1">
    <source>
        <dbReference type="ARBA" id="ARBA00004496"/>
    </source>
</evidence>
<evidence type="ECO:0000256" key="8">
    <source>
        <dbReference type="ARBA" id="ARBA00022984"/>
    </source>
</evidence>
<keyword evidence="12" id="KW-0464">Manganese</keyword>
<comment type="caution">
    <text evidence="15">The sequence shown here is derived from an EMBL/GenBank/DDBJ whole genome shotgun (WGS) entry which is preliminary data.</text>
</comment>
<evidence type="ECO:0000259" key="14">
    <source>
        <dbReference type="PROSITE" id="PS50975"/>
    </source>
</evidence>
<feature type="binding site" evidence="12">
    <location>
        <position position="280"/>
    </location>
    <ligand>
        <name>Mg(2+)</name>
        <dbReference type="ChEBI" id="CHEBI:18420"/>
        <label>1</label>
    </ligand>
</feature>
<organism evidence="15 16">
    <name type="scientific">Microbacterium ulmi</name>
    <dbReference type="NCBI Taxonomy" id="179095"/>
    <lineage>
        <taxon>Bacteria</taxon>
        <taxon>Bacillati</taxon>
        <taxon>Actinomycetota</taxon>
        <taxon>Actinomycetes</taxon>
        <taxon>Micrococcales</taxon>
        <taxon>Microbacteriaceae</taxon>
        <taxon>Microbacterium</taxon>
    </lineage>
</organism>
<evidence type="ECO:0000313" key="15">
    <source>
        <dbReference type="EMBL" id="NNH03328.1"/>
    </source>
</evidence>
<keyword evidence="4 10" id="KW-0436">Ligase</keyword>
<feature type="active site" evidence="11">
    <location>
        <position position="15"/>
    </location>
</feature>
<dbReference type="Gene3D" id="3.40.50.20">
    <property type="match status" value="1"/>
</dbReference>
<comment type="function">
    <text evidence="10">Cell wall formation.</text>
</comment>
<comment type="similarity">
    <text evidence="2 10">Belongs to the D-alanine--D-alanine ligase family.</text>
</comment>
<dbReference type="PANTHER" id="PTHR23132:SF23">
    <property type="entry name" value="D-ALANINE--D-ALANINE LIGASE B"/>
    <property type="match status" value="1"/>
</dbReference>
<dbReference type="SUPFAM" id="SSF56059">
    <property type="entry name" value="Glutathione synthetase ATP-binding domain-like"/>
    <property type="match status" value="1"/>
</dbReference>
<dbReference type="PIRSF" id="PIRSF039102">
    <property type="entry name" value="Ddl/VanB"/>
    <property type="match status" value="1"/>
</dbReference>
<comment type="cofactor">
    <cofactor evidence="12">
        <name>Mg(2+)</name>
        <dbReference type="ChEBI" id="CHEBI:18420"/>
    </cofactor>
    <cofactor evidence="12">
        <name>Mn(2+)</name>
        <dbReference type="ChEBI" id="CHEBI:29035"/>
    </cofactor>
    <text evidence="12">Binds 2 magnesium or manganese ions per subunit.</text>
</comment>
<dbReference type="Gene3D" id="3.30.470.20">
    <property type="entry name" value="ATP-grasp fold, B domain"/>
    <property type="match status" value="1"/>
</dbReference>
<keyword evidence="7 10" id="KW-0133">Cell shape</keyword>
<dbReference type="GO" id="GO:0071555">
    <property type="term" value="P:cell wall organization"/>
    <property type="evidence" value="ECO:0007669"/>
    <property type="project" value="UniProtKB-KW"/>
</dbReference>
<evidence type="ECO:0000256" key="9">
    <source>
        <dbReference type="ARBA" id="ARBA00023316"/>
    </source>
</evidence>
<dbReference type="GO" id="GO:0046872">
    <property type="term" value="F:metal ion binding"/>
    <property type="evidence" value="ECO:0007669"/>
    <property type="project" value="UniProtKB-KW"/>
</dbReference>
<evidence type="ECO:0000256" key="3">
    <source>
        <dbReference type="ARBA" id="ARBA00022490"/>
    </source>
</evidence>
<accession>A0A7Y2Q157</accession>
<dbReference type="UniPathway" id="UPA00219"/>
<dbReference type="GO" id="GO:0005524">
    <property type="term" value="F:ATP binding"/>
    <property type="evidence" value="ECO:0007669"/>
    <property type="project" value="UniProtKB-UniRule"/>
</dbReference>
<comment type="subcellular location">
    <subcellularLocation>
        <location evidence="1 10">Cytoplasm</location>
    </subcellularLocation>
</comment>
<keyword evidence="16" id="KW-1185">Reference proteome</keyword>
<dbReference type="InterPro" id="IPR013815">
    <property type="entry name" value="ATP_grasp_subdomain_1"/>
</dbReference>
<dbReference type="InterPro" id="IPR005905">
    <property type="entry name" value="D_ala_D_ala"/>
</dbReference>
<evidence type="ECO:0000256" key="4">
    <source>
        <dbReference type="ARBA" id="ARBA00022598"/>
    </source>
</evidence>
<dbReference type="InterPro" id="IPR011127">
    <property type="entry name" value="Dala_Dala_lig_N"/>
</dbReference>
<feature type="domain" description="ATP-grasp" evidence="14">
    <location>
        <begin position="115"/>
        <end position="326"/>
    </location>
</feature>
<dbReference type="RefSeq" id="WP_167038767.1">
    <property type="nucleotide sequence ID" value="NZ_BAAANA010000001.1"/>
</dbReference>
<dbReference type="Pfam" id="PF01820">
    <property type="entry name" value="Dala_Dala_lig_N"/>
    <property type="match status" value="1"/>
</dbReference>
<evidence type="ECO:0000256" key="13">
    <source>
        <dbReference type="PROSITE-ProRule" id="PRU00409"/>
    </source>
</evidence>
<feature type="binding site" evidence="12">
    <location>
        <position position="293"/>
    </location>
    <ligand>
        <name>Mg(2+)</name>
        <dbReference type="ChEBI" id="CHEBI:18420"/>
        <label>2</label>
    </ligand>
</feature>
<evidence type="ECO:0000256" key="2">
    <source>
        <dbReference type="ARBA" id="ARBA00010871"/>
    </source>
</evidence>
<sequence length="343" mass="35346">MRRQVLVLSGGESSEHEVSVASGRDVAAALAETHAVVEVHIDRAGGWRIGGAGSPSFRMDEVLSEVADGTIVFPVLHGGWGEGGGLQAELERRGIRFVGCDAAASARALSKRATARACATAGVRVVPTCALDRAAYVADPGLVSAALRVADDGPVVVKPDLGGSSIGVHVVPRGRSLRAALDDVFAQDATALVQPLIEGREVSIAVWADPDGGLHASGASLLHLPADAAGQGFTFEHKYEGGGAVLEIPAELPGRALDELQAAAFACFAAVGCRDLARIDFFLHEDGRPVLNEINTIPGLRRTSHFPRLVAAAGVGYDELLDALVEAAAARASTPALAAAGRR</sequence>
<dbReference type="HAMAP" id="MF_00047">
    <property type="entry name" value="Dala_Dala_lig"/>
    <property type="match status" value="1"/>
</dbReference>
<evidence type="ECO:0000256" key="10">
    <source>
        <dbReference type="HAMAP-Rule" id="MF_00047"/>
    </source>
</evidence>
<dbReference type="EC" id="6.3.2.4" evidence="10"/>
<dbReference type="GO" id="GO:0008360">
    <property type="term" value="P:regulation of cell shape"/>
    <property type="evidence" value="ECO:0007669"/>
    <property type="project" value="UniProtKB-KW"/>
</dbReference>
<name>A0A7Y2Q157_9MICO</name>
<dbReference type="AlphaFoldDB" id="A0A7Y2Q157"/>
<dbReference type="PROSITE" id="PS50975">
    <property type="entry name" value="ATP_GRASP"/>
    <property type="match status" value="1"/>
</dbReference>
<feature type="binding site" evidence="12">
    <location>
        <position position="295"/>
    </location>
    <ligand>
        <name>Mg(2+)</name>
        <dbReference type="ChEBI" id="CHEBI:18420"/>
        <label>2</label>
    </ligand>
</feature>
<feature type="active site" evidence="11">
    <location>
        <position position="304"/>
    </location>
</feature>
<protein>
    <recommendedName>
        <fullName evidence="10">D-alanine--D-alanine ligase</fullName>
        <ecNumber evidence="10">6.3.2.4</ecNumber>
    </recommendedName>
    <alternativeName>
        <fullName evidence="10">D-Ala-D-Ala ligase</fullName>
    </alternativeName>
    <alternativeName>
        <fullName evidence="10">D-alanylalanine synthetase</fullName>
    </alternativeName>
</protein>
<dbReference type="InterPro" id="IPR011095">
    <property type="entry name" value="Dala_Dala_lig_C"/>
</dbReference>
<dbReference type="Gene3D" id="3.30.1490.20">
    <property type="entry name" value="ATP-grasp fold, A domain"/>
    <property type="match status" value="1"/>
</dbReference>
<dbReference type="GO" id="GO:0008716">
    <property type="term" value="F:D-alanine-D-alanine ligase activity"/>
    <property type="evidence" value="ECO:0007669"/>
    <property type="project" value="UniProtKB-UniRule"/>
</dbReference>
<evidence type="ECO:0000256" key="11">
    <source>
        <dbReference type="PIRSR" id="PIRSR039102-1"/>
    </source>
</evidence>
<dbReference type="InterPro" id="IPR011761">
    <property type="entry name" value="ATP-grasp"/>
</dbReference>
<dbReference type="PROSITE" id="PS00844">
    <property type="entry name" value="DALA_DALA_LIGASE_2"/>
    <property type="match status" value="1"/>
</dbReference>
<feature type="active site" evidence="11">
    <location>
        <position position="164"/>
    </location>
</feature>
<evidence type="ECO:0000256" key="12">
    <source>
        <dbReference type="PIRSR" id="PIRSR039102-3"/>
    </source>
</evidence>
<feature type="binding site" evidence="12">
    <location>
        <position position="293"/>
    </location>
    <ligand>
        <name>Mg(2+)</name>
        <dbReference type="ChEBI" id="CHEBI:18420"/>
        <label>1</label>
    </ligand>
</feature>
<evidence type="ECO:0000313" key="16">
    <source>
        <dbReference type="Proteomes" id="UP000543598"/>
    </source>
</evidence>
<dbReference type="Proteomes" id="UP000543598">
    <property type="component" value="Unassembled WGS sequence"/>
</dbReference>
<dbReference type="GO" id="GO:0009252">
    <property type="term" value="P:peptidoglycan biosynthetic process"/>
    <property type="evidence" value="ECO:0007669"/>
    <property type="project" value="UniProtKB-UniRule"/>
</dbReference>
<evidence type="ECO:0000256" key="5">
    <source>
        <dbReference type="ARBA" id="ARBA00022741"/>
    </source>
</evidence>
<dbReference type="InterPro" id="IPR016185">
    <property type="entry name" value="PreATP-grasp_dom_sf"/>
</dbReference>
<dbReference type="InterPro" id="IPR000291">
    <property type="entry name" value="D-Ala_lig_Van_CS"/>
</dbReference>
<proteinExistence type="inferred from homology"/>
<comment type="pathway">
    <text evidence="10">Cell wall biogenesis; peptidoglycan biosynthesis.</text>
</comment>
<keyword evidence="6 13" id="KW-0067">ATP-binding</keyword>
<comment type="catalytic activity">
    <reaction evidence="10">
        <text>2 D-alanine + ATP = D-alanyl-D-alanine + ADP + phosphate + H(+)</text>
        <dbReference type="Rhea" id="RHEA:11224"/>
        <dbReference type="ChEBI" id="CHEBI:15378"/>
        <dbReference type="ChEBI" id="CHEBI:30616"/>
        <dbReference type="ChEBI" id="CHEBI:43474"/>
        <dbReference type="ChEBI" id="CHEBI:57416"/>
        <dbReference type="ChEBI" id="CHEBI:57822"/>
        <dbReference type="ChEBI" id="CHEBI:456216"/>
        <dbReference type="EC" id="6.3.2.4"/>
    </reaction>
</comment>
<keyword evidence="8 10" id="KW-0573">Peptidoglycan synthesis</keyword>
<dbReference type="SUPFAM" id="SSF52440">
    <property type="entry name" value="PreATP-grasp domain"/>
    <property type="match status" value="1"/>
</dbReference>
<dbReference type="Pfam" id="PF07478">
    <property type="entry name" value="Dala_Dala_lig_C"/>
    <property type="match status" value="1"/>
</dbReference>
<evidence type="ECO:0000256" key="7">
    <source>
        <dbReference type="ARBA" id="ARBA00022960"/>
    </source>
</evidence>